<organism evidence="1 2">
    <name type="scientific">Euphydryas editha</name>
    <name type="common">Edith's checkerspot</name>
    <dbReference type="NCBI Taxonomy" id="104508"/>
    <lineage>
        <taxon>Eukaryota</taxon>
        <taxon>Metazoa</taxon>
        <taxon>Ecdysozoa</taxon>
        <taxon>Arthropoda</taxon>
        <taxon>Hexapoda</taxon>
        <taxon>Insecta</taxon>
        <taxon>Pterygota</taxon>
        <taxon>Neoptera</taxon>
        <taxon>Endopterygota</taxon>
        <taxon>Lepidoptera</taxon>
        <taxon>Glossata</taxon>
        <taxon>Ditrysia</taxon>
        <taxon>Papilionoidea</taxon>
        <taxon>Nymphalidae</taxon>
        <taxon>Nymphalinae</taxon>
        <taxon>Euphydryas</taxon>
    </lineage>
</organism>
<keyword evidence="2" id="KW-1185">Reference proteome</keyword>
<comment type="caution">
    <text evidence="1">The sequence shown here is derived from an EMBL/GenBank/DDBJ whole genome shotgun (WGS) entry which is preliminary data.</text>
</comment>
<evidence type="ECO:0000313" key="1">
    <source>
        <dbReference type="EMBL" id="CAH2085237.1"/>
    </source>
</evidence>
<name>A0AAU9TI94_EUPED</name>
<gene>
    <name evidence="1" type="ORF">EEDITHA_LOCUS1734</name>
</gene>
<proteinExistence type="predicted"/>
<dbReference type="AlphaFoldDB" id="A0AAU9TI94"/>
<dbReference type="Proteomes" id="UP001153954">
    <property type="component" value="Unassembled WGS sequence"/>
</dbReference>
<sequence length="217" mass="24329">MSERYKLLNSPRSREPIDAHGIICWNIFGGNSKLPIQTKVRHEYQEEDRTVNKENVEDCKDISLPIKMNKSTNTDNNKAEFELINNSYHKTKASEVEPKVVVLRKWRENKSKSTYELARKAIINSIKAKFENNAYSKSCTDIDKVDNSKNLPTNIVTNADVEDTSNSNDDNVGHASRLQMEPGGALAQWRLAARGSRAAGAVGGLRGISKEEMPVSH</sequence>
<protein>
    <submittedName>
        <fullName evidence="1">Uncharacterized protein</fullName>
    </submittedName>
</protein>
<reference evidence="1" key="1">
    <citation type="submission" date="2022-03" db="EMBL/GenBank/DDBJ databases">
        <authorList>
            <person name="Tunstrom K."/>
        </authorList>
    </citation>
    <scope>NUCLEOTIDE SEQUENCE</scope>
</reference>
<accession>A0AAU9TI94</accession>
<dbReference type="EMBL" id="CAKOGL010000004">
    <property type="protein sequence ID" value="CAH2085237.1"/>
    <property type="molecule type" value="Genomic_DNA"/>
</dbReference>
<evidence type="ECO:0000313" key="2">
    <source>
        <dbReference type="Proteomes" id="UP001153954"/>
    </source>
</evidence>